<reference evidence="2 3" key="1">
    <citation type="submission" date="2012-06" db="EMBL/GenBank/DDBJ databases">
        <title>Finished chromosome of genome of Microcoleus sp. PCC 7113.</title>
        <authorList>
            <consortium name="US DOE Joint Genome Institute"/>
            <person name="Gugger M."/>
            <person name="Coursin T."/>
            <person name="Rippka R."/>
            <person name="Tandeau De Marsac N."/>
            <person name="Huntemann M."/>
            <person name="Wei C.-L."/>
            <person name="Han J."/>
            <person name="Detter J.C."/>
            <person name="Han C."/>
            <person name="Tapia R."/>
            <person name="Chen A."/>
            <person name="Kyrpides N."/>
            <person name="Mavromatis K."/>
            <person name="Markowitz V."/>
            <person name="Szeto E."/>
            <person name="Ivanova N."/>
            <person name="Pagani I."/>
            <person name="Pati A."/>
            <person name="Goodwin L."/>
            <person name="Nordberg H.P."/>
            <person name="Cantor M.N."/>
            <person name="Hua S.X."/>
            <person name="Woyke T."/>
            <person name="Kerfeld C.A."/>
        </authorList>
    </citation>
    <scope>NUCLEOTIDE SEQUENCE [LARGE SCALE GENOMIC DNA]</scope>
    <source>
        <strain evidence="2 3">PCC 7113</strain>
    </source>
</reference>
<dbReference type="SUPFAM" id="SSF53335">
    <property type="entry name" value="S-adenosyl-L-methionine-dependent methyltransferases"/>
    <property type="match status" value="1"/>
</dbReference>
<keyword evidence="2" id="KW-0489">Methyltransferase</keyword>
<dbReference type="PANTHER" id="PTHR36973:SF4">
    <property type="entry name" value="NODULATION PROTEIN"/>
    <property type="match status" value="1"/>
</dbReference>
<dbReference type="eggNOG" id="COG0438">
    <property type="taxonomic scope" value="Bacteria"/>
</dbReference>
<dbReference type="GO" id="GO:0032259">
    <property type="term" value="P:methylation"/>
    <property type="evidence" value="ECO:0007669"/>
    <property type="project" value="UniProtKB-KW"/>
</dbReference>
<dbReference type="EMBL" id="CP003630">
    <property type="protein sequence ID" value="AFZ21371.1"/>
    <property type="molecule type" value="Genomic_DNA"/>
</dbReference>
<dbReference type="GO" id="GO:0008171">
    <property type="term" value="F:O-methyltransferase activity"/>
    <property type="evidence" value="ECO:0007669"/>
    <property type="project" value="TreeGrafter"/>
</dbReference>
<feature type="domain" description="Methyltransferase FkbM" evidence="1">
    <location>
        <begin position="54"/>
        <end position="213"/>
    </location>
</feature>
<organism evidence="2 3">
    <name type="scientific">Allocoleopsis franciscana PCC 7113</name>
    <dbReference type="NCBI Taxonomy" id="1173027"/>
    <lineage>
        <taxon>Bacteria</taxon>
        <taxon>Bacillati</taxon>
        <taxon>Cyanobacteriota</taxon>
        <taxon>Cyanophyceae</taxon>
        <taxon>Coleofasciculales</taxon>
        <taxon>Coleofasciculaceae</taxon>
        <taxon>Allocoleopsis</taxon>
        <taxon>Allocoleopsis franciscana</taxon>
    </lineage>
</organism>
<dbReference type="Pfam" id="PF05050">
    <property type="entry name" value="Methyltransf_21"/>
    <property type="match status" value="1"/>
</dbReference>
<evidence type="ECO:0000313" key="3">
    <source>
        <dbReference type="Proteomes" id="UP000010471"/>
    </source>
</evidence>
<gene>
    <name evidence="2" type="ORF">Mic7113_5746</name>
</gene>
<dbReference type="OrthoDB" id="490071at2"/>
<evidence type="ECO:0000313" key="2">
    <source>
        <dbReference type="EMBL" id="AFZ21371.1"/>
    </source>
</evidence>
<accession>K9WNI1</accession>
<protein>
    <submittedName>
        <fullName evidence="2">Methyltransferase, FkbM family</fullName>
    </submittedName>
</protein>
<dbReference type="AlphaFoldDB" id="K9WNI1"/>
<dbReference type="NCBIfam" id="TIGR01444">
    <property type="entry name" value="fkbM_fam"/>
    <property type="match status" value="1"/>
</dbReference>
<keyword evidence="3" id="KW-1185">Reference proteome</keyword>
<dbReference type="STRING" id="1173027.Mic7113_5746"/>
<dbReference type="PANTHER" id="PTHR36973">
    <property type="entry name" value="SLL1456 PROTEIN-RELATED"/>
    <property type="match status" value="1"/>
</dbReference>
<evidence type="ECO:0000259" key="1">
    <source>
        <dbReference type="Pfam" id="PF05050"/>
    </source>
</evidence>
<dbReference type="HOGENOM" id="CLU_068034_1_0_3"/>
<dbReference type="InterPro" id="IPR029063">
    <property type="entry name" value="SAM-dependent_MTases_sf"/>
</dbReference>
<dbReference type="Gene3D" id="3.40.50.150">
    <property type="entry name" value="Vaccinia Virus protein VP39"/>
    <property type="match status" value="1"/>
</dbReference>
<dbReference type="Proteomes" id="UP000010471">
    <property type="component" value="Chromosome"/>
</dbReference>
<dbReference type="InterPro" id="IPR053188">
    <property type="entry name" value="FkbM_Methyltransferase"/>
</dbReference>
<proteinExistence type="predicted"/>
<keyword evidence="2" id="KW-0808">Transferase</keyword>
<dbReference type="PATRIC" id="fig|1173027.3.peg.6362"/>
<sequence>MFNLTKSLVRKFFKLFGFEIYRHRQAIAQTSRASMYACLRQACQNGLQPKTIIDVGAASGTFALYEVFPEARHILIEPLEEYIPHLNSLVDKLEQAEYIIAAATAKPGNLVINVHPDLVGSSFYKEDEDSDVNGVERTIPGMPLDNICSERGTEGPYLIKIDTQGYELEVLKGAQTVLKDTELVILEVSFFEFFKGGPQVYDCLSFMKNLGFVPYDIFDLQYRLLDGAMSQVDIAFVREQSQLRKYHFYATREQRAELTKQFLS</sequence>
<dbReference type="RefSeq" id="WP_015185500.1">
    <property type="nucleotide sequence ID" value="NC_019738.1"/>
</dbReference>
<dbReference type="InterPro" id="IPR006342">
    <property type="entry name" value="FkbM_mtfrase"/>
</dbReference>
<dbReference type="KEGG" id="mic:Mic7113_5746"/>
<name>K9WNI1_9CYAN</name>